<accession>A0A2A5T7T9</accession>
<comment type="caution">
    <text evidence="1">The sequence shown here is derived from an EMBL/GenBank/DDBJ whole genome shotgun (WGS) entry which is preliminary data.</text>
</comment>
<evidence type="ECO:0000313" key="1">
    <source>
        <dbReference type="EMBL" id="PCS24253.1"/>
    </source>
</evidence>
<sequence length="39" mass="4549">MASLNFTPWMISASNLTSDLHKRLLIKPSHLDTRLLWLK</sequence>
<proteinExistence type="predicted"/>
<evidence type="ECO:0000313" key="2">
    <source>
        <dbReference type="Proteomes" id="UP000219020"/>
    </source>
</evidence>
<gene>
    <name evidence="1" type="ORF">BTN49_0071</name>
</gene>
<dbReference type="Proteomes" id="UP000219020">
    <property type="component" value="Unassembled WGS sequence"/>
</dbReference>
<reference evidence="2" key="1">
    <citation type="submission" date="2017-04" db="EMBL/GenBank/DDBJ databases">
        <title>Genome evolution of the luminous symbionts of deep sea anglerfish.</title>
        <authorList>
            <person name="Hendry T.A."/>
        </authorList>
    </citation>
    <scope>NUCLEOTIDE SEQUENCE [LARGE SCALE GENOMIC DNA]</scope>
</reference>
<protein>
    <submittedName>
        <fullName evidence="1">Uncharacterized protein</fullName>
    </submittedName>
</protein>
<dbReference type="EMBL" id="NBYY01000002">
    <property type="protein sequence ID" value="PCS24253.1"/>
    <property type="molecule type" value="Genomic_DNA"/>
</dbReference>
<organism evidence="1 2">
    <name type="scientific">Candidatus Enterovibrio escicola</name>
    <dbReference type="NCBI Taxonomy" id="1927127"/>
    <lineage>
        <taxon>Bacteria</taxon>
        <taxon>Pseudomonadati</taxon>
        <taxon>Pseudomonadota</taxon>
        <taxon>Gammaproteobacteria</taxon>
        <taxon>Vibrionales</taxon>
        <taxon>Vibrionaceae</taxon>
        <taxon>Enterovibrio</taxon>
    </lineage>
</organism>
<name>A0A2A5T7T9_9GAMM</name>
<dbReference type="AlphaFoldDB" id="A0A2A5T7T9"/>
<keyword evidence="2" id="KW-1185">Reference proteome</keyword>